<dbReference type="AlphaFoldDB" id="L9LAV5"/>
<reference evidence="3" key="1">
    <citation type="submission" date="2012-07" db="EMBL/GenBank/DDBJ databases">
        <title>Genome of the Chinese tree shrew, a rising model animal genetically related to primates.</title>
        <authorList>
            <person name="Zhang G."/>
            <person name="Fan Y."/>
            <person name="Yao Y."/>
            <person name="Huang Z."/>
        </authorList>
    </citation>
    <scope>NUCLEOTIDE SEQUENCE [LARGE SCALE GENOMIC DNA]</scope>
</reference>
<protein>
    <submittedName>
        <fullName evidence="2">Uncharacterized protein</fullName>
    </submittedName>
</protein>
<feature type="region of interest" description="Disordered" evidence="1">
    <location>
        <begin position="1"/>
        <end position="20"/>
    </location>
</feature>
<name>L9LAV5_TUPCH</name>
<proteinExistence type="predicted"/>
<organism evidence="2 3">
    <name type="scientific">Tupaia chinensis</name>
    <name type="common">Chinese tree shrew</name>
    <name type="synonym">Tupaia belangeri chinensis</name>
    <dbReference type="NCBI Taxonomy" id="246437"/>
    <lineage>
        <taxon>Eukaryota</taxon>
        <taxon>Metazoa</taxon>
        <taxon>Chordata</taxon>
        <taxon>Craniata</taxon>
        <taxon>Vertebrata</taxon>
        <taxon>Euteleostomi</taxon>
        <taxon>Mammalia</taxon>
        <taxon>Eutheria</taxon>
        <taxon>Euarchontoglires</taxon>
        <taxon>Scandentia</taxon>
        <taxon>Tupaiidae</taxon>
        <taxon>Tupaia</taxon>
    </lineage>
</organism>
<gene>
    <name evidence="2" type="ORF">TREES_T100010484</name>
</gene>
<dbReference type="InParanoid" id="L9LAV5"/>
<dbReference type="EMBL" id="KB320448">
    <property type="protein sequence ID" value="ELW72066.1"/>
    <property type="molecule type" value="Genomic_DNA"/>
</dbReference>
<accession>L9LAV5</accession>
<evidence type="ECO:0000256" key="1">
    <source>
        <dbReference type="SAM" id="MobiDB-lite"/>
    </source>
</evidence>
<keyword evidence="3" id="KW-1185">Reference proteome</keyword>
<evidence type="ECO:0000313" key="2">
    <source>
        <dbReference type="EMBL" id="ELW72066.1"/>
    </source>
</evidence>
<reference evidence="3" key="2">
    <citation type="journal article" date="2013" name="Nat. Commun.">
        <title>Genome of the Chinese tree shrew.</title>
        <authorList>
            <person name="Fan Y."/>
            <person name="Huang Z.Y."/>
            <person name="Cao C.C."/>
            <person name="Chen C.S."/>
            <person name="Chen Y.X."/>
            <person name="Fan D.D."/>
            <person name="He J."/>
            <person name="Hou H.L."/>
            <person name="Hu L."/>
            <person name="Hu X.T."/>
            <person name="Jiang X.T."/>
            <person name="Lai R."/>
            <person name="Lang Y.S."/>
            <person name="Liang B."/>
            <person name="Liao S.G."/>
            <person name="Mu D."/>
            <person name="Ma Y.Y."/>
            <person name="Niu Y.Y."/>
            <person name="Sun X.Q."/>
            <person name="Xia J.Q."/>
            <person name="Xiao J."/>
            <person name="Xiong Z.Q."/>
            <person name="Xu L."/>
            <person name="Yang L."/>
            <person name="Zhang Y."/>
            <person name="Zhao W."/>
            <person name="Zhao X.D."/>
            <person name="Zheng Y.T."/>
            <person name="Zhou J.M."/>
            <person name="Zhu Y.B."/>
            <person name="Zhang G.J."/>
            <person name="Wang J."/>
            <person name="Yao Y.G."/>
        </authorList>
    </citation>
    <scope>NUCLEOTIDE SEQUENCE [LARGE SCALE GENOMIC DNA]</scope>
</reference>
<dbReference type="Proteomes" id="UP000011518">
    <property type="component" value="Unassembled WGS sequence"/>
</dbReference>
<evidence type="ECO:0000313" key="3">
    <source>
        <dbReference type="Proteomes" id="UP000011518"/>
    </source>
</evidence>
<feature type="compositionally biased region" description="Low complexity" evidence="1">
    <location>
        <begin position="1"/>
        <end position="14"/>
    </location>
</feature>
<sequence>MFILGLLPGPSPSSAPVEDPPELSFGVRGQIQHVTVASVDNDLEPVGRGHGSYRCQVVVGATLPQLCPASRFSVARVVN</sequence>